<comment type="caution">
    <text evidence="2">The sequence shown here is derived from an EMBL/GenBank/DDBJ whole genome shotgun (WGS) entry which is preliminary data.</text>
</comment>
<proteinExistence type="predicted"/>
<keyword evidence="1" id="KW-0175">Coiled coil</keyword>
<dbReference type="EMBL" id="BAABDL010000002">
    <property type="protein sequence ID" value="GAA4056885.1"/>
    <property type="molecule type" value="Genomic_DNA"/>
</dbReference>
<accession>A0ABP7V0G0</accession>
<name>A0ABP7V0G0_9BACI</name>
<evidence type="ECO:0008006" key="4">
    <source>
        <dbReference type="Google" id="ProtNLM"/>
    </source>
</evidence>
<organism evidence="2 3">
    <name type="scientific">Amphibacillus indicireducens</name>
    <dbReference type="NCBI Taxonomy" id="1076330"/>
    <lineage>
        <taxon>Bacteria</taxon>
        <taxon>Bacillati</taxon>
        <taxon>Bacillota</taxon>
        <taxon>Bacilli</taxon>
        <taxon>Bacillales</taxon>
        <taxon>Bacillaceae</taxon>
        <taxon>Amphibacillus</taxon>
    </lineage>
</organism>
<evidence type="ECO:0000313" key="3">
    <source>
        <dbReference type="Proteomes" id="UP001501734"/>
    </source>
</evidence>
<reference evidence="3" key="1">
    <citation type="journal article" date="2019" name="Int. J. Syst. Evol. Microbiol.">
        <title>The Global Catalogue of Microorganisms (GCM) 10K type strain sequencing project: providing services to taxonomists for standard genome sequencing and annotation.</title>
        <authorList>
            <consortium name="The Broad Institute Genomics Platform"/>
            <consortium name="The Broad Institute Genome Sequencing Center for Infectious Disease"/>
            <person name="Wu L."/>
            <person name="Ma J."/>
        </authorList>
    </citation>
    <scope>NUCLEOTIDE SEQUENCE [LARGE SCALE GENOMIC DNA]</scope>
    <source>
        <strain evidence="3">JCM 17250</strain>
    </source>
</reference>
<evidence type="ECO:0000313" key="2">
    <source>
        <dbReference type="EMBL" id="GAA4056885.1"/>
    </source>
</evidence>
<keyword evidence="3" id="KW-1185">Reference proteome</keyword>
<dbReference type="RefSeq" id="WP_344909235.1">
    <property type="nucleotide sequence ID" value="NZ_BAABDL010000002.1"/>
</dbReference>
<evidence type="ECO:0000256" key="1">
    <source>
        <dbReference type="SAM" id="Coils"/>
    </source>
</evidence>
<gene>
    <name evidence="2" type="ORF">GCM10022410_00400</name>
</gene>
<sequence length="58" mass="7000">MEDSNFQIQQLTIAIQHLIDENNKLRREIHQLKRLLENGQSNKNNNYKKQILIKEKLN</sequence>
<protein>
    <recommendedName>
        <fullName evidence="4">Transposase</fullName>
    </recommendedName>
</protein>
<feature type="coiled-coil region" evidence="1">
    <location>
        <begin position="8"/>
        <end position="42"/>
    </location>
</feature>
<dbReference type="Proteomes" id="UP001501734">
    <property type="component" value="Unassembled WGS sequence"/>
</dbReference>